<keyword evidence="9" id="KW-0358">Heparin-binding</keyword>
<keyword evidence="10" id="KW-0551">Lipid droplet</keyword>
<name>A0ABV0MYA0_9TELE</name>
<evidence type="ECO:0000256" key="5">
    <source>
        <dbReference type="ARBA" id="ARBA00022490"/>
    </source>
</evidence>
<evidence type="ECO:0000256" key="8">
    <source>
        <dbReference type="ARBA" id="ARBA00022548"/>
    </source>
</evidence>
<evidence type="ECO:0000313" key="18">
    <source>
        <dbReference type="EMBL" id="MEQ2164103.1"/>
    </source>
</evidence>
<dbReference type="SUPFAM" id="SSF56968">
    <property type="entry name" value="Lipovitellin-phosvitin complex, beta-sheet shell regions"/>
    <property type="match status" value="1"/>
</dbReference>
<dbReference type="PANTHER" id="PTHR13769:SF1">
    <property type="entry name" value="APOLIPOPROTEIN B-100"/>
    <property type="match status" value="1"/>
</dbReference>
<keyword evidence="16" id="KW-0850">VLDL</keyword>
<evidence type="ECO:0000256" key="1">
    <source>
        <dbReference type="ARBA" id="ARBA00004496"/>
    </source>
</evidence>
<evidence type="ECO:0000256" key="11">
    <source>
        <dbReference type="ARBA" id="ARBA00022710"/>
    </source>
</evidence>
<evidence type="ECO:0000256" key="9">
    <source>
        <dbReference type="ARBA" id="ARBA00022674"/>
    </source>
</evidence>
<keyword evidence="7" id="KW-0964">Secreted</keyword>
<evidence type="ECO:0000256" key="13">
    <source>
        <dbReference type="ARBA" id="ARBA00023098"/>
    </source>
</evidence>
<evidence type="ECO:0000256" key="15">
    <source>
        <dbReference type="ARBA" id="ARBA00023221"/>
    </source>
</evidence>
<keyword evidence="17" id="KW-0472">Membrane</keyword>
<reference evidence="18 19" key="1">
    <citation type="submission" date="2021-06" db="EMBL/GenBank/DDBJ databases">
        <authorList>
            <person name="Palmer J.M."/>
        </authorList>
    </citation>
    <scope>NUCLEOTIDE SEQUENCE [LARGE SCALE GENOMIC DNA]</scope>
    <source>
        <strain evidence="18 19">GA_2019</strain>
        <tissue evidence="18">Muscle</tissue>
    </source>
</reference>
<evidence type="ECO:0000256" key="14">
    <source>
        <dbReference type="ARBA" id="ARBA00023166"/>
    </source>
</evidence>
<comment type="caution">
    <text evidence="18">The sequence shown here is derived from an EMBL/GenBank/DDBJ whole genome shotgun (WGS) entry which is preliminary data.</text>
</comment>
<evidence type="ECO:0000256" key="2">
    <source>
        <dbReference type="ARBA" id="ARBA00004502"/>
    </source>
</evidence>
<dbReference type="Proteomes" id="UP001476798">
    <property type="component" value="Unassembled WGS sequence"/>
</dbReference>
<keyword evidence="15" id="KW-0753">Steroid metabolism</keyword>
<keyword evidence="4" id="KW-0813">Transport</keyword>
<evidence type="ECO:0000256" key="16">
    <source>
        <dbReference type="ARBA" id="ARBA00023313"/>
    </source>
</evidence>
<keyword evidence="11" id="KW-0427">LDL</keyword>
<keyword evidence="12" id="KW-0445">Lipid transport</keyword>
<organism evidence="18 19">
    <name type="scientific">Goodea atripinnis</name>
    <dbReference type="NCBI Taxonomy" id="208336"/>
    <lineage>
        <taxon>Eukaryota</taxon>
        <taxon>Metazoa</taxon>
        <taxon>Chordata</taxon>
        <taxon>Craniata</taxon>
        <taxon>Vertebrata</taxon>
        <taxon>Euteleostomi</taxon>
        <taxon>Actinopterygii</taxon>
        <taxon>Neopterygii</taxon>
        <taxon>Teleostei</taxon>
        <taxon>Neoteleostei</taxon>
        <taxon>Acanthomorphata</taxon>
        <taxon>Ovalentaria</taxon>
        <taxon>Atherinomorphae</taxon>
        <taxon>Cyprinodontiformes</taxon>
        <taxon>Goodeidae</taxon>
        <taxon>Goodea</taxon>
    </lineage>
</organism>
<accession>A0ABV0MYA0</accession>
<comment type="subcellular location">
    <subcellularLocation>
        <location evidence="1">Cytoplasm</location>
    </subcellularLocation>
    <subcellularLocation>
        <location evidence="2">Lipid droplet</location>
    </subcellularLocation>
    <subcellularLocation>
        <location evidence="3">Secreted</location>
    </subcellularLocation>
</comment>
<gene>
    <name evidence="18" type="ORF">GOODEAATRI_003099</name>
</gene>
<keyword evidence="13" id="KW-0443">Lipid metabolism</keyword>
<keyword evidence="6" id="KW-0162">Chylomicron</keyword>
<keyword evidence="19" id="KW-1185">Reference proteome</keyword>
<keyword evidence="17" id="KW-0812">Transmembrane</keyword>
<dbReference type="Gene3D" id="2.30.230.10">
    <property type="entry name" value="Lipovitellin, beta-sheet shell regions, chain A"/>
    <property type="match status" value="1"/>
</dbReference>
<evidence type="ECO:0000256" key="3">
    <source>
        <dbReference type="ARBA" id="ARBA00004613"/>
    </source>
</evidence>
<feature type="transmembrane region" description="Helical" evidence="17">
    <location>
        <begin position="68"/>
        <end position="86"/>
    </location>
</feature>
<dbReference type="InterPro" id="IPR015819">
    <property type="entry name" value="Lipid_transp_b-sht_shell"/>
</dbReference>
<evidence type="ECO:0000256" key="12">
    <source>
        <dbReference type="ARBA" id="ARBA00023055"/>
    </source>
</evidence>
<dbReference type="PANTHER" id="PTHR13769">
    <property type="entry name" value="APOLIPOPROTEIN B"/>
    <property type="match status" value="1"/>
</dbReference>
<evidence type="ECO:0000313" key="19">
    <source>
        <dbReference type="Proteomes" id="UP001476798"/>
    </source>
</evidence>
<evidence type="ECO:0000256" key="6">
    <source>
        <dbReference type="ARBA" id="ARBA00022513"/>
    </source>
</evidence>
<protein>
    <submittedName>
        <fullName evidence="18">Uncharacterized protein</fullName>
    </submittedName>
</protein>
<sequence>MTENQCTVPLLGPRISEPQWPMEGNTDVKLFPEDDEPVNILNIKRGIISALMVPETDKEETKEMVDGLLFFFLYNISVFLTFNYFMPSRV</sequence>
<evidence type="ECO:0000256" key="4">
    <source>
        <dbReference type="ARBA" id="ARBA00022448"/>
    </source>
</evidence>
<dbReference type="InterPro" id="IPR052418">
    <property type="entry name" value="Apolipoprotein_B"/>
</dbReference>
<evidence type="ECO:0000256" key="7">
    <source>
        <dbReference type="ARBA" id="ARBA00022525"/>
    </source>
</evidence>
<dbReference type="EMBL" id="JAHRIO010020107">
    <property type="protein sequence ID" value="MEQ2164103.1"/>
    <property type="molecule type" value="Genomic_DNA"/>
</dbReference>
<keyword evidence="8" id="KW-0153">Cholesterol metabolism</keyword>
<evidence type="ECO:0000256" key="17">
    <source>
        <dbReference type="SAM" id="Phobius"/>
    </source>
</evidence>
<proteinExistence type="predicted"/>
<evidence type="ECO:0000256" key="10">
    <source>
        <dbReference type="ARBA" id="ARBA00022677"/>
    </source>
</evidence>
<keyword evidence="14" id="KW-1207">Sterol metabolism</keyword>
<keyword evidence="5" id="KW-0963">Cytoplasm</keyword>
<dbReference type="InterPro" id="IPR015816">
    <property type="entry name" value="Vitellinogen_b-sht_N"/>
</dbReference>
<keyword evidence="17" id="KW-1133">Transmembrane helix</keyword>